<sequence>MFLTILPLLLLSFVSDPKCFVNGEVASFQTGKFNMSDSFQDWSCSSACSPPQHCHLPRCTKVPFPETFTGSGKASRPIAWFRTEGD</sequence>
<keyword evidence="1" id="KW-0732">Signal</keyword>
<organism evidence="2 3">
    <name type="scientific">Porites evermanni</name>
    <dbReference type="NCBI Taxonomy" id="104178"/>
    <lineage>
        <taxon>Eukaryota</taxon>
        <taxon>Metazoa</taxon>
        <taxon>Cnidaria</taxon>
        <taxon>Anthozoa</taxon>
        <taxon>Hexacorallia</taxon>
        <taxon>Scleractinia</taxon>
        <taxon>Fungiina</taxon>
        <taxon>Poritidae</taxon>
        <taxon>Porites</taxon>
    </lineage>
</organism>
<evidence type="ECO:0000313" key="2">
    <source>
        <dbReference type="EMBL" id="CAH3030204.1"/>
    </source>
</evidence>
<dbReference type="Proteomes" id="UP001159427">
    <property type="component" value="Unassembled WGS sequence"/>
</dbReference>
<name>A0ABN8MMU1_9CNID</name>
<dbReference type="EMBL" id="CALNXI010000618">
    <property type="protein sequence ID" value="CAH3030204.1"/>
    <property type="molecule type" value="Genomic_DNA"/>
</dbReference>
<gene>
    <name evidence="2" type="ORF">PEVE_00037545</name>
</gene>
<protein>
    <submittedName>
        <fullName evidence="2">Uncharacterized protein</fullName>
    </submittedName>
</protein>
<evidence type="ECO:0000313" key="3">
    <source>
        <dbReference type="Proteomes" id="UP001159427"/>
    </source>
</evidence>
<feature type="chain" id="PRO_5045789412" evidence="1">
    <location>
        <begin position="18"/>
        <end position="86"/>
    </location>
</feature>
<feature type="signal peptide" evidence="1">
    <location>
        <begin position="1"/>
        <end position="17"/>
    </location>
</feature>
<keyword evidence="3" id="KW-1185">Reference proteome</keyword>
<accession>A0ABN8MMU1</accession>
<evidence type="ECO:0000256" key="1">
    <source>
        <dbReference type="SAM" id="SignalP"/>
    </source>
</evidence>
<reference evidence="2 3" key="1">
    <citation type="submission" date="2022-05" db="EMBL/GenBank/DDBJ databases">
        <authorList>
            <consortium name="Genoscope - CEA"/>
            <person name="William W."/>
        </authorList>
    </citation>
    <scope>NUCLEOTIDE SEQUENCE [LARGE SCALE GENOMIC DNA]</scope>
</reference>
<comment type="caution">
    <text evidence="2">The sequence shown here is derived from an EMBL/GenBank/DDBJ whole genome shotgun (WGS) entry which is preliminary data.</text>
</comment>
<proteinExistence type="predicted"/>